<feature type="transmembrane region" description="Helical" evidence="1">
    <location>
        <begin position="45"/>
        <end position="65"/>
    </location>
</feature>
<keyword evidence="1" id="KW-0472">Membrane</keyword>
<sequence length="132" mass="15219">MTKKIRFIFTTLYISLIVPLTVTWLFSILYFNYLSHNKGYFLADSFSWSITLLSAFLILSTFIVSSKKTYEIPCYAIGIIIGVLRYLISKGHLALFQDYILEAILIIGYAFFILYLILSIKYSITIKISKNA</sequence>
<accession>A0A7R7EIH3</accession>
<evidence type="ECO:0000256" key="1">
    <source>
        <dbReference type="SAM" id="Phobius"/>
    </source>
</evidence>
<feature type="transmembrane region" description="Helical" evidence="1">
    <location>
        <begin position="72"/>
        <end position="88"/>
    </location>
</feature>
<organism evidence="2 3">
    <name type="scientific">Anaeromicropila herbilytica</name>
    <dbReference type="NCBI Taxonomy" id="2785025"/>
    <lineage>
        <taxon>Bacteria</taxon>
        <taxon>Bacillati</taxon>
        <taxon>Bacillota</taxon>
        <taxon>Clostridia</taxon>
        <taxon>Lachnospirales</taxon>
        <taxon>Lachnospiraceae</taxon>
        <taxon>Anaeromicropila</taxon>
    </lineage>
</organism>
<dbReference type="EMBL" id="AP024169">
    <property type="protein sequence ID" value="BCN29349.1"/>
    <property type="molecule type" value="Genomic_DNA"/>
</dbReference>
<dbReference type="AlphaFoldDB" id="A0A7R7EIH3"/>
<dbReference type="RefSeq" id="WP_271714631.1">
    <property type="nucleotide sequence ID" value="NZ_AP024169.1"/>
</dbReference>
<protein>
    <submittedName>
        <fullName evidence="2">Uncharacterized protein</fullName>
    </submittedName>
</protein>
<dbReference type="KEGG" id="ahb:bsdtb5_06440"/>
<evidence type="ECO:0000313" key="2">
    <source>
        <dbReference type="EMBL" id="BCN29349.1"/>
    </source>
</evidence>
<keyword evidence="1" id="KW-1133">Transmembrane helix</keyword>
<evidence type="ECO:0000313" key="3">
    <source>
        <dbReference type="Proteomes" id="UP000595897"/>
    </source>
</evidence>
<keyword evidence="1" id="KW-0812">Transmembrane</keyword>
<reference evidence="2 3" key="1">
    <citation type="submission" date="2020-11" db="EMBL/GenBank/DDBJ databases">
        <title>Draft genome sequencing of a Lachnospiraceae strain isolated from anoxic soil subjected to BSD treatment.</title>
        <authorList>
            <person name="Uek A."/>
            <person name="Tonouchi A."/>
        </authorList>
    </citation>
    <scope>NUCLEOTIDE SEQUENCE [LARGE SCALE GENOMIC DNA]</scope>
    <source>
        <strain evidence="2 3">TB5</strain>
    </source>
</reference>
<keyword evidence="3" id="KW-1185">Reference proteome</keyword>
<feature type="transmembrane region" description="Helical" evidence="1">
    <location>
        <begin position="100"/>
        <end position="120"/>
    </location>
</feature>
<feature type="transmembrane region" description="Helical" evidence="1">
    <location>
        <begin position="12"/>
        <end position="33"/>
    </location>
</feature>
<name>A0A7R7EIH3_9FIRM</name>
<proteinExistence type="predicted"/>
<dbReference type="Proteomes" id="UP000595897">
    <property type="component" value="Chromosome"/>
</dbReference>
<gene>
    <name evidence="2" type="ORF">bsdtb5_06440</name>
</gene>